<feature type="non-terminal residue" evidence="1">
    <location>
        <position position="98"/>
    </location>
</feature>
<reference evidence="1" key="1">
    <citation type="journal article" date="2023" name="Mol. Phylogenet. Evol.">
        <title>Genome-scale phylogeny and comparative genomics of the fungal order Sordariales.</title>
        <authorList>
            <person name="Hensen N."/>
            <person name="Bonometti L."/>
            <person name="Westerberg I."/>
            <person name="Brannstrom I.O."/>
            <person name="Guillou S."/>
            <person name="Cros-Aarteil S."/>
            <person name="Calhoun S."/>
            <person name="Haridas S."/>
            <person name="Kuo A."/>
            <person name="Mondo S."/>
            <person name="Pangilinan J."/>
            <person name="Riley R."/>
            <person name="LaButti K."/>
            <person name="Andreopoulos B."/>
            <person name="Lipzen A."/>
            <person name="Chen C."/>
            <person name="Yan M."/>
            <person name="Daum C."/>
            <person name="Ng V."/>
            <person name="Clum A."/>
            <person name="Steindorff A."/>
            <person name="Ohm R.A."/>
            <person name="Martin F."/>
            <person name="Silar P."/>
            <person name="Natvig D.O."/>
            <person name="Lalanne C."/>
            <person name="Gautier V."/>
            <person name="Ament-Velasquez S.L."/>
            <person name="Kruys A."/>
            <person name="Hutchinson M.I."/>
            <person name="Powell A.J."/>
            <person name="Barry K."/>
            <person name="Miller A.N."/>
            <person name="Grigoriev I.V."/>
            <person name="Debuchy R."/>
            <person name="Gladieux P."/>
            <person name="Hiltunen Thoren M."/>
            <person name="Johannesson H."/>
        </authorList>
    </citation>
    <scope>NUCLEOTIDE SEQUENCE</scope>
    <source>
        <strain evidence="1">CBS 892.96</strain>
    </source>
</reference>
<name>A0AAN7A217_9PEZI</name>
<dbReference type="EMBL" id="MU866635">
    <property type="protein sequence ID" value="KAK4171128.1"/>
    <property type="molecule type" value="Genomic_DNA"/>
</dbReference>
<protein>
    <submittedName>
        <fullName evidence="1">Uncharacterized protein</fullName>
    </submittedName>
</protein>
<proteinExistence type="predicted"/>
<reference evidence="1" key="2">
    <citation type="submission" date="2023-05" db="EMBL/GenBank/DDBJ databases">
        <authorList>
            <consortium name="Lawrence Berkeley National Laboratory"/>
            <person name="Steindorff A."/>
            <person name="Hensen N."/>
            <person name="Bonometti L."/>
            <person name="Westerberg I."/>
            <person name="Brannstrom I.O."/>
            <person name="Guillou S."/>
            <person name="Cros-Aarteil S."/>
            <person name="Calhoun S."/>
            <person name="Haridas S."/>
            <person name="Kuo A."/>
            <person name="Mondo S."/>
            <person name="Pangilinan J."/>
            <person name="Riley R."/>
            <person name="Labutti K."/>
            <person name="Andreopoulos B."/>
            <person name="Lipzen A."/>
            <person name="Chen C."/>
            <person name="Yanf M."/>
            <person name="Daum C."/>
            <person name="Ng V."/>
            <person name="Clum A."/>
            <person name="Ohm R."/>
            <person name="Martin F."/>
            <person name="Silar P."/>
            <person name="Natvig D."/>
            <person name="Lalanne C."/>
            <person name="Gautier V."/>
            <person name="Ament-Velasquez S.L."/>
            <person name="Kruys A."/>
            <person name="Hutchinson M.I."/>
            <person name="Powell A.J."/>
            <person name="Barry K."/>
            <person name="Miller A.N."/>
            <person name="Grigoriev I.V."/>
            <person name="Debuchy R."/>
            <person name="Gladieux P."/>
            <person name="Thoren M.H."/>
            <person name="Johannesson H."/>
        </authorList>
    </citation>
    <scope>NUCLEOTIDE SEQUENCE</scope>
    <source>
        <strain evidence="1">CBS 892.96</strain>
    </source>
</reference>
<comment type="caution">
    <text evidence="1">The sequence shown here is derived from an EMBL/GenBank/DDBJ whole genome shotgun (WGS) entry which is preliminary data.</text>
</comment>
<organism evidence="1 2">
    <name type="scientific">Triangularia setosa</name>
    <dbReference type="NCBI Taxonomy" id="2587417"/>
    <lineage>
        <taxon>Eukaryota</taxon>
        <taxon>Fungi</taxon>
        <taxon>Dikarya</taxon>
        <taxon>Ascomycota</taxon>
        <taxon>Pezizomycotina</taxon>
        <taxon>Sordariomycetes</taxon>
        <taxon>Sordariomycetidae</taxon>
        <taxon>Sordariales</taxon>
        <taxon>Podosporaceae</taxon>
        <taxon>Triangularia</taxon>
    </lineage>
</organism>
<evidence type="ECO:0000313" key="1">
    <source>
        <dbReference type="EMBL" id="KAK4171128.1"/>
    </source>
</evidence>
<dbReference type="Proteomes" id="UP001302321">
    <property type="component" value="Unassembled WGS sequence"/>
</dbReference>
<dbReference type="AlphaFoldDB" id="A0AAN7A217"/>
<accession>A0AAN7A217</accession>
<sequence length="98" mass="11231">MATRPKPPAYPDTAQDLVENVNQHSEDWIIYLRNMDTHATALEEEVAALRTAINAHDSTISSLRIQVSNRDAIIDYQKEQLKERNLDTIQKISQLEVE</sequence>
<gene>
    <name evidence="1" type="ORF">QBC36DRAFT_103544</name>
</gene>
<keyword evidence="2" id="KW-1185">Reference proteome</keyword>
<evidence type="ECO:0000313" key="2">
    <source>
        <dbReference type="Proteomes" id="UP001302321"/>
    </source>
</evidence>